<dbReference type="GO" id="GO:0005524">
    <property type="term" value="F:ATP binding"/>
    <property type="evidence" value="ECO:0007669"/>
    <property type="project" value="InterPro"/>
</dbReference>
<dbReference type="PROSITE" id="PS50011">
    <property type="entry name" value="PROTEIN_KINASE_DOM"/>
    <property type="match status" value="1"/>
</dbReference>
<evidence type="ECO:0000259" key="1">
    <source>
        <dbReference type="PROSITE" id="PS50011"/>
    </source>
</evidence>
<dbReference type="Pfam" id="PF00069">
    <property type="entry name" value="Pkinase"/>
    <property type="match status" value="1"/>
</dbReference>
<dbReference type="Gene3D" id="3.30.200.20">
    <property type="entry name" value="Phosphorylase Kinase, domain 1"/>
    <property type="match status" value="1"/>
</dbReference>
<keyword evidence="3" id="KW-1185">Reference proteome</keyword>
<sequence>MPCSNAEVRERVEEGERYAGKTLVVGMKMDGRSRELLTWALVNAANAGDRVIAMHVIRSAAKGPETFQKPSSLISIVKALDNVLAVYEGFCNLKQVALKLKICRGSSVRKVLVHESSCVSASKLIVGSSKNSNVIVSSSISVAQFCAKKLPGGCLVLAVNNGKIIFQKEATGCASIPNPEFPDRRPGWLLLRSAVLNPMKNSPPVKLVRWASRLPRRCSASSVVHPDLKQAKADLDEKSEAILSRIQKFAPDIRLFSFDEVVQATSNFSSASCILIQIVENIADNIIGRGGSCKVYRSFLADFKELAFKSLTCCDGGMLEDFISEIEIITNLNHKNIISLYGFCFENNHLVLVYDLLSKGSLEESLHGVKGKMNNLSWADRFKIGVGVAEALDYLHSGGFRESVIHRDVKSSNILLTDDFEPKLCDFGLAQWASSSSIENGEEAYCGDLAGTFGYLAPEYFMSGKIDEKIDVYAFGVVLLELLSGRKPVSTGCPKGEESLAMWAKPILLSGEYHQLVDPSLGENYNNDEMERMCLAASLCISQASRSRPSSSLALKLLKGEGDVVEWAKSELISSTACEDLDDDALLLHSNIQSHINLALLDLDEDELSSSSVDHSVTFVTSNTSMEEYLKARCC</sequence>
<dbReference type="InterPro" id="IPR000719">
    <property type="entry name" value="Prot_kinase_dom"/>
</dbReference>
<proteinExistence type="predicted"/>
<keyword evidence="2" id="KW-0418">Kinase</keyword>
<dbReference type="InterPro" id="IPR011009">
    <property type="entry name" value="Kinase-like_dom_sf"/>
</dbReference>
<reference evidence="2 3" key="1">
    <citation type="journal article" date="2022" name="Nat. Plants">
        <title>Genomes of leafy and leafless Platanthera orchids illuminate the evolution of mycoheterotrophy.</title>
        <authorList>
            <person name="Li M.H."/>
            <person name="Liu K.W."/>
            <person name="Li Z."/>
            <person name="Lu H.C."/>
            <person name="Ye Q.L."/>
            <person name="Zhang D."/>
            <person name="Wang J.Y."/>
            <person name="Li Y.F."/>
            <person name="Zhong Z.M."/>
            <person name="Liu X."/>
            <person name="Yu X."/>
            <person name="Liu D.K."/>
            <person name="Tu X.D."/>
            <person name="Liu B."/>
            <person name="Hao Y."/>
            <person name="Liao X.Y."/>
            <person name="Jiang Y.T."/>
            <person name="Sun W.H."/>
            <person name="Chen J."/>
            <person name="Chen Y.Q."/>
            <person name="Ai Y."/>
            <person name="Zhai J.W."/>
            <person name="Wu S.S."/>
            <person name="Zhou Z."/>
            <person name="Hsiao Y.Y."/>
            <person name="Wu W.L."/>
            <person name="Chen Y.Y."/>
            <person name="Lin Y.F."/>
            <person name="Hsu J.L."/>
            <person name="Li C.Y."/>
            <person name="Wang Z.W."/>
            <person name="Zhao X."/>
            <person name="Zhong W.Y."/>
            <person name="Ma X.K."/>
            <person name="Ma L."/>
            <person name="Huang J."/>
            <person name="Chen G.Z."/>
            <person name="Huang M.Z."/>
            <person name="Huang L."/>
            <person name="Peng D.H."/>
            <person name="Luo Y.B."/>
            <person name="Zou S.Q."/>
            <person name="Chen S.P."/>
            <person name="Lan S."/>
            <person name="Tsai W.C."/>
            <person name="Van de Peer Y."/>
            <person name="Liu Z.J."/>
        </authorList>
    </citation>
    <scope>NUCLEOTIDE SEQUENCE [LARGE SCALE GENOMIC DNA]</scope>
    <source>
        <strain evidence="2">Lor287</strain>
    </source>
</reference>
<dbReference type="InterPro" id="IPR008271">
    <property type="entry name" value="Ser/Thr_kinase_AS"/>
</dbReference>
<dbReference type="PROSITE" id="PS00108">
    <property type="entry name" value="PROTEIN_KINASE_ST"/>
    <property type="match status" value="1"/>
</dbReference>
<dbReference type="Gene3D" id="3.40.50.620">
    <property type="entry name" value="HUPs"/>
    <property type="match status" value="1"/>
</dbReference>
<protein>
    <submittedName>
        <fullName evidence="2">Receptor-like cytosolic serine/threonine-protein kinase RBK2</fullName>
    </submittedName>
</protein>
<keyword evidence="2" id="KW-0808">Transferase</keyword>
<evidence type="ECO:0000313" key="2">
    <source>
        <dbReference type="EMBL" id="KAK8934334.1"/>
    </source>
</evidence>
<dbReference type="Gene3D" id="1.10.510.10">
    <property type="entry name" value="Transferase(Phosphotransferase) domain 1"/>
    <property type="match status" value="1"/>
</dbReference>
<dbReference type="InterPro" id="IPR046958">
    <property type="entry name" value="RBK1/2/STUNTED"/>
</dbReference>
<dbReference type="InterPro" id="IPR014729">
    <property type="entry name" value="Rossmann-like_a/b/a_fold"/>
</dbReference>
<feature type="domain" description="Protein kinase" evidence="1">
    <location>
        <begin position="281"/>
        <end position="568"/>
    </location>
</feature>
<dbReference type="Proteomes" id="UP001418222">
    <property type="component" value="Unassembled WGS sequence"/>
</dbReference>
<dbReference type="SMART" id="SM00220">
    <property type="entry name" value="S_TKc"/>
    <property type="match status" value="1"/>
</dbReference>
<dbReference type="SUPFAM" id="SSF56112">
    <property type="entry name" value="Protein kinase-like (PK-like)"/>
    <property type="match status" value="1"/>
</dbReference>
<comment type="caution">
    <text evidence="2">The sequence shown here is derived from an EMBL/GenBank/DDBJ whole genome shotgun (WGS) entry which is preliminary data.</text>
</comment>
<dbReference type="FunFam" id="1.10.510.10:FF:000284">
    <property type="entry name" value="Putative receptor-like serine/threonine-protein kinase"/>
    <property type="match status" value="1"/>
</dbReference>
<dbReference type="AlphaFoldDB" id="A0AAP0BA46"/>
<name>A0AAP0BA46_9ASPA</name>
<dbReference type="PANTHER" id="PTHR47987:SF5">
    <property type="entry name" value="PROTEIN KINASE DOMAIN-CONTAINING PROTEIN"/>
    <property type="match status" value="1"/>
</dbReference>
<organism evidence="2 3">
    <name type="scientific">Platanthera zijinensis</name>
    <dbReference type="NCBI Taxonomy" id="2320716"/>
    <lineage>
        <taxon>Eukaryota</taxon>
        <taxon>Viridiplantae</taxon>
        <taxon>Streptophyta</taxon>
        <taxon>Embryophyta</taxon>
        <taxon>Tracheophyta</taxon>
        <taxon>Spermatophyta</taxon>
        <taxon>Magnoliopsida</taxon>
        <taxon>Liliopsida</taxon>
        <taxon>Asparagales</taxon>
        <taxon>Orchidaceae</taxon>
        <taxon>Orchidoideae</taxon>
        <taxon>Orchideae</taxon>
        <taxon>Orchidinae</taxon>
        <taxon>Platanthera</taxon>
    </lineage>
</organism>
<dbReference type="GO" id="GO:0004672">
    <property type="term" value="F:protein kinase activity"/>
    <property type="evidence" value="ECO:0007669"/>
    <property type="project" value="InterPro"/>
</dbReference>
<gene>
    <name evidence="2" type="primary">RBK2</name>
    <name evidence="2" type="ORF">KSP39_PZI014556</name>
</gene>
<dbReference type="PANTHER" id="PTHR47987">
    <property type="entry name" value="OS08G0249100 PROTEIN"/>
    <property type="match status" value="1"/>
</dbReference>
<dbReference type="CDD" id="cd00293">
    <property type="entry name" value="USP-like"/>
    <property type="match status" value="1"/>
</dbReference>
<dbReference type="EMBL" id="JBBWWQ010000012">
    <property type="protein sequence ID" value="KAK8934334.1"/>
    <property type="molecule type" value="Genomic_DNA"/>
</dbReference>
<evidence type="ECO:0000313" key="3">
    <source>
        <dbReference type="Proteomes" id="UP001418222"/>
    </source>
</evidence>
<accession>A0AAP0BA46</accession>
<keyword evidence="2" id="KW-0675">Receptor</keyword>